<feature type="compositionally biased region" description="Basic and acidic residues" evidence="1">
    <location>
        <begin position="308"/>
        <end position="317"/>
    </location>
</feature>
<feature type="compositionally biased region" description="Polar residues" evidence="1">
    <location>
        <begin position="149"/>
        <end position="161"/>
    </location>
</feature>
<accession>A0A383W0I7</accession>
<dbReference type="AlphaFoldDB" id="A0A383W0I7"/>
<feature type="region of interest" description="Disordered" evidence="1">
    <location>
        <begin position="80"/>
        <end position="168"/>
    </location>
</feature>
<feature type="compositionally biased region" description="Low complexity" evidence="1">
    <location>
        <begin position="230"/>
        <end position="244"/>
    </location>
</feature>
<evidence type="ECO:0000313" key="3">
    <source>
        <dbReference type="Proteomes" id="UP000256970"/>
    </source>
</evidence>
<feature type="region of interest" description="Disordered" evidence="1">
    <location>
        <begin position="294"/>
        <end position="317"/>
    </location>
</feature>
<reference evidence="2 3" key="1">
    <citation type="submission" date="2016-10" db="EMBL/GenBank/DDBJ databases">
        <authorList>
            <person name="Cai Z."/>
        </authorList>
    </citation>
    <scope>NUCLEOTIDE SEQUENCE [LARGE SCALE GENOMIC DNA]</scope>
</reference>
<feature type="region of interest" description="Disordered" evidence="1">
    <location>
        <begin position="192"/>
        <end position="244"/>
    </location>
</feature>
<feature type="region of interest" description="Disordered" evidence="1">
    <location>
        <begin position="24"/>
        <end position="66"/>
    </location>
</feature>
<feature type="compositionally biased region" description="Polar residues" evidence="1">
    <location>
        <begin position="33"/>
        <end position="53"/>
    </location>
</feature>
<protein>
    <submittedName>
        <fullName evidence="2">Uncharacterized protein</fullName>
    </submittedName>
</protein>
<keyword evidence="3" id="KW-1185">Reference proteome</keyword>
<sequence length="317" mass="32594">MNGSIALKVNVSKKSAGVHFPGKACAGDAASPRNDQVNTSRAGGIATTTNNAMDFNKKGPVQAPSSAKLAAARAAYKYSPEPDLSMLKNPGPLRPPANSILEPVQPSTPSASAAAFTSSSRSILASKQQRDQAAAADQERAKSPGGSGSRSTCASANTTLQAAKDSSDDHIKKAFTPAGAGSFAHTLLAKTAGNVQGNKGSRPRVKAQPMTELPMKGSRLRQTGLPASNRQRAAAAAAAPKPKQRAVAAAKGAAAEAAATKAAEEAALEVLASLLQERKMSVAGEALLQMRARAGAEAAPKKHSHHMWKAEQEQENH</sequence>
<dbReference type="EMBL" id="FNXT01001003">
    <property type="protein sequence ID" value="SZX70700.1"/>
    <property type="molecule type" value="Genomic_DNA"/>
</dbReference>
<gene>
    <name evidence="2" type="ORF">BQ4739_LOCUS10890</name>
</gene>
<organism evidence="2 3">
    <name type="scientific">Tetradesmus obliquus</name>
    <name type="common">Green alga</name>
    <name type="synonym">Acutodesmus obliquus</name>
    <dbReference type="NCBI Taxonomy" id="3088"/>
    <lineage>
        <taxon>Eukaryota</taxon>
        <taxon>Viridiplantae</taxon>
        <taxon>Chlorophyta</taxon>
        <taxon>core chlorophytes</taxon>
        <taxon>Chlorophyceae</taxon>
        <taxon>CS clade</taxon>
        <taxon>Sphaeropleales</taxon>
        <taxon>Scenedesmaceae</taxon>
        <taxon>Tetradesmus</taxon>
    </lineage>
</organism>
<evidence type="ECO:0000313" key="2">
    <source>
        <dbReference type="EMBL" id="SZX70700.1"/>
    </source>
</evidence>
<dbReference type="Proteomes" id="UP000256970">
    <property type="component" value="Unassembled WGS sequence"/>
</dbReference>
<evidence type="ECO:0000256" key="1">
    <source>
        <dbReference type="SAM" id="MobiDB-lite"/>
    </source>
</evidence>
<name>A0A383W0I7_TETOB</name>
<proteinExistence type="predicted"/>
<feature type="compositionally biased region" description="Low complexity" evidence="1">
    <location>
        <begin position="107"/>
        <end position="136"/>
    </location>
</feature>